<organism evidence="2 3">
    <name type="scientific">Modicella reniformis</name>
    <dbReference type="NCBI Taxonomy" id="1440133"/>
    <lineage>
        <taxon>Eukaryota</taxon>
        <taxon>Fungi</taxon>
        <taxon>Fungi incertae sedis</taxon>
        <taxon>Mucoromycota</taxon>
        <taxon>Mortierellomycotina</taxon>
        <taxon>Mortierellomycetes</taxon>
        <taxon>Mortierellales</taxon>
        <taxon>Mortierellaceae</taxon>
        <taxon>Modicella</taxon>
    </lineage>
</organism>
<dbReference type="AlphaFoldDB" id="A0A9P6LRF2"/>
<evidence type="ECO:0000313" key="3">
    <source>
        <dbReference type="Proteomes" id="UP000749646"/>
    </source>
</evidence>
<feature type="non-terminal residue" evidence="2">
    <location>
        <position position="104"/>
    </location>
</feature>
<dbReference type="EMBL" id="JAAAHW010011185">
    <property type="protein sequence ID" value="KAF9920720.1"/>
    <property type="molecule type" value="Genomic_DNA"/>
</dbReference>
<protein>
    <submittedName>
        <fullName evidence="2">Uncharacterized protein</fullName>
    </submittedName>
</protein>
<feature type="compositionally biased region" description="Polar residues" evidence="1">
    <location>
        <begin position="60"/>
        <end position="75"/>
    </location>
</feature>
<gene>
    <name evidence="2" type="ORF">BGZ65_010981</name>
</gene>
<keyword evidence="3" id="KW-1185">Reference proteome</keyword>
<sequence>MRSPVHEGLEVAPIPTGLQDELEAVFEIGREHKHGIASLLGKAFNRHLFSHLISDRRETTQQSMGSPTNMEEPRSTWNNVVNHLQESTVIPAMGSGLSRTMTEM</sequence>
<evidence type="ECO:0000313" key="2">
    <source>
        <dbReference type="EMBL" id="KAF9920720.1"/>
    </source>
</evidence>
<dbReference type="Proteomes" id="UP000749646">
    <property type="component" value="Unassembled WGS sequence"/>
</dbReference>
<evidence type="ECO:0000256" key="1">
    <source>
        <dbReference type="SAM" id="MobiDB-lite"/>
    </source>
</evidence>
<comment type="caution">
    <text evidence="2">The sequence shown here is derived from an EMBL/GenBank/DDBJ whole genome shotgun (WGS) entry which is preliminary data.</text>
</comment>
<name>A0A9P6LRF2_9FUNG</name>
<proteinExistence type="predicted"/>
<feature type="region of interest" description="Disordered" evidence="1">
    <location>
        <begin position="56"/>
        <end position="75"/>
    </location>
</feature>
<reference evidence="2" key="1">
    <citation type="journal article" date="2020" name="Fungal Divers.">
        <title>Resolving the Mortierellaceae phylogeny through synthesis of multi-gene phylogenetics and phylogenomics.</title>
        <authorList>
            <person name="Vandepol N."/>
            <person name="Liber J."/>
            <person name="Desiro A."/>
            <person name="Na H."/>
            <person name="Kennedy M."/>
            <person name="Barry K."/>
            <person name="Grigoriev I.V."/>
            <person name="Miller A.N."/>
            <person name="O'Donnell K."/>
            <person name="Stajich J.E."/>
            <person name="Bonito G."/>
        </authorList>
    </citation>
    <scope>NUCLEOTIDE SEQUENCE</scope>
    <source>
        <strain evidence="2">MES-2147</strain>
    </source>
</reference>
<accession>A0A9P6LRF2</accession>